<dbReference type="Pfam" id="PF04663">
    <property type="entry name" value="Phenol_monoox"/>
    <property type="match status" value="1"/>
</dbReference>
<dbReference type="STRING" id="46677.AWM79_17545"/>
<sequence length="119" mass="13129">MPVTAIGTYSAQPLDSQSNFNGLQLVYLCWEKHLMFCAPFTFPLPPSMPFGAFVDQVVKASISQHPDASRVDFSQVLWRLNDQPFTPDYAASLIDNGIDHKSLLHMNTPGLNGIAGTFN</sequence>
<organism evidence="1 2">
    <name type="scientific">Pseudomonas agarici</name>
    <dbReference type="NCBI Taxonomy" id="46677"/>
    <lineage>
        <taxon>Bacteria</taxon>
        <taxon>Pseudomonadati</taxon>
        <taxon>Pseudomonadota</taxon>
        <taxon>Gammaproteobacteria</taxon>
        <taxon>Pseudomonadales</taxon>
        <taxon>Pseudomonadaceae</taxon>
        <taxon>Pseudomonas</taxon>
    </lineage>
</organism>
<dbReference type="InterPro" id="IPR043010">
    <property type="entry name" value="Phenol_hydroxylase_sf"/>
</dbReference>
<dbReference type="RefSeq" id="WP_017132917.1">
    <property type="nucleotide sequence ID" value="NZ_CP014135.1"/>
</dbReference>
<dbReference type="Proteomes" id="UP000063229">
    <property type="component" value="Chromosome"/>
</dbReference>
<dbReference type="AlphaFoldDB" id="A0A0X1T4J3"/>
<accession>A0A0X1T4J3</accession>
<dbReference type="KEGG" id="pagb:AWM79_17545"/>
<dbReference type="EMBL" id="CP014135">
    <property type="protein sequence ID" value="AMB87005.1"/>
    <property type="molecule type" value="Genomic_DNA"/>
</dbReference>
<protein>
    <submittedName>
        <fullName evidence="1">Phenol hydroxylase</fullName>
    </submittedName>
</protein>
<proteinExistence type="predicted"/>
<dbReference type="OrthoDB" id="5343663at2"/>
<keyword evidence="2" id="KW-1185">Reference proteome</keyword>
<name>A0A0X1T4J3_PSEAA</name>
<dbReference type="InterPro" id="IPR006756">
    <property type="entry name" value="Phenol_hydroxylase"/>
</dbReference>
<evidence type="ECO:0000313" key="2">
    <source>
        <dbReference type="Proteomes" id="UP000063229"/>
    </source>
</evidence>
<reference evidence="1 2" key="1">
    <citation type="submission" date="2016-01" db="EMBL/GenBank/DDBJ databases">
        <authorList>
            <person name="McClelland M."/>
            <person name="Jain A."/>
            <person name="Saraogi P."/>
            <person name="Mendelson R."/>
            <person name="Westerman R."/>
            <person name="SanMiguel P."/>
            <person name="Csonka L."/>
        </authorList>
    </citation>
    <scope>NUCLEOTIDE SEQUENCE [LARGE SCALE GENOMIC DNA]</scope>
    <source>
        <strain evidence="1 2">NCPPB 2472</strain>
    </source>
</reference>
<dbReference type="Gene3D" id="3.10.20.560">
    <property type="entry name" value="Phenol hydroxylase"/>
    <property type="match status" value="1"/>
</dbReference>
<evidence type="ECO:0000313" key="1">
    <source>
        <dbReference type="EMBL" id="AMB87005.1"/>
    </source>
</evidence>
<dbReference type="GO" id="GO:0018662">
    <property type="term" value="F:phenol 2-monooxygenase activity"/>
    <property type="evidence" value="ECO:0007669"/>
    <property type="project" value="InterPro"/>
</dbReference>
<gene>
    <name evidence="1" type="ORF">AWM79_17545</name>
</gene>